<evidence type="ECO:0000313" key="1">
    <source>
        <dbReference type="EMBL" id="ROO26005.1"/>
    </source>
</evidence>
<dbReference type="AlphaFoldDB" id="A0A423PK81"/>
<reference evidence="1 2" key="1">
    <citation type="submission" date="2013-10" db="EMBL/GenBank/DDBJ databases">
        <title>Salinisphaera japonica YTM-1 Genome Sequencing.</title>
        <authorList>
            <person name="Lai Q."/>
            <person name="Li C."/>
            <person name="Shao Z."/>
        </authorList>
    </citation>
    <scope>NUCLEOTIDE SEQUENCE [LARGE SCALE GENOMIC DNA]</scope>
    <source>
        <strain evidence="1 2">YTM-1</strain>
    </source>
</reference>
<protein>
    <submittedName>
        <fullName evidence="1">Uncharacterized protein</fullName>
    </submittedName>
</protein>
<proteinExistence type="predicted"/>
<sequence length="81" mass="8848">MTPRFYKAAEHELDEAVAFYDAQVLGAVAVSYERRVGAQNLARQGASRRAWRATIKVSNAAWPDFGPNPSGQALFCGNTAF</sequence>
<name>A0A423PK81_9GAMM</name>
<accession>A0A423PK81</accession>
<gene>
    <name evidence="1" type="ORF">SAJA_11860</name>
</gene>
<keyword evidence="2" id="KW-1185">Reference proteome</keyword>
<dbReference type="RefSeq" id="WP_123658849.1">
    <property type="nucleotide sequence ID" value="NZ_AYKG01000040.1"/>
</dbReference>
<comment type="caution">
    <text evidence="1">The sequence shown here is derived from an EMBL/GenBank/DDBJ whole genome shotgun (WGS) entry which is preliminary data.</text>
</comment>
<dbReference type="EMBL" id="AYKG01000040">
    <property type="protein sequence ID" value="ROO26005.1"/>
    <property type="molecule type" value="Genomic_DNA"/>
</dbReference>
<dbReference type="InParanoid" id="A0A423PK81"/>
<dbReference type="Proteomes" id="UP000285310">
    <property type="component" value="Unassembled WGS sequence"/>
</dbReference>
<organism evidence="1 2">
    <name type="scientific">Salinisphaera japonica YTM-1</name>
    <dbReference type="NCBI Taxonomy" id="1209778"/>
    <lineage>
        <taxon>Bacteria</taxon>
        <taxon>Pseudomonadati</taxon>
        <taxon>Pseudomonadota</taxon>
        <taxon>Gammaproteobacteria</taxon>
        <taxon>Salinisphaerales</taxon>
        <taxon>Salinisphaeraceae</taxon>
        <taxon>Salinisphaera</taxon>
    </lineage>
</organism>
<evidence type="ECO:0000313" key="2">
    <source>
        <dbReference type="Proteomes" id="UP000285310"/>
    </source>
</evidence>